<keyword evidence="12" id="KW-0547">Nucleotide-binding</keyword>
<feature type="compositionally biased region" description="Polar residues" evidence="18">
    <location>
        <begin position="163"/>
        <end position="176"/>
    </location>
</feature>
<dbReference type="InterPro" id="IPR027417">
    <property type="entry name" value="P-loop_NTPase"/>
</dbReference>
<evidence type="ECO:0000256" key="18">
    <source>
        <dbReference type="SAM" id="MobiDB-lite"/>
    </source>
</evidence>
<dbReference type="GO" id="GO:0009236">
    <property type="term" value="P:cobalamin biosynthetic process"/>
    <property type="evidence" value="ECO:0007669"/>
    <property type="project" value="UniProtKB-UniPathway"/>
</dbReference>
<keyword evidence="10" id="KW-0169">Cobalamin biosynthesis</keyword>
<evidence type="ECO:0000256" key="17">
    <source>
        <dbReference type="ARBA" id="ARBA00030571"/>
    </source>
</evidence>
<accession>A0A5S4EZK3</accession>
<dbReference type="EC" id="2.7.1.156" evidence="8"/>
<dbReference type="InterPro" id="IPR003203">
    <property type="entry name" value="CobU/CobP"/>
</dbReference>
<evidence type="ECO:0000256" key="9">
    <source>
        <dbReference type="ARBA" id="ARBA00012523"/>
    </source>
</evidence>
<evidence type="ECO:0000256" key="10">
    <source>
        <dbReference type="ARBA" id="ARBA00022573"/>
    </source>
</evidence>
<keyword evidence="19" id="KW-0548">Nucleotidyltransferase</keyword>
<reference evidence="19 20" key="1">
    <citation type="submission" date="2019-05" db="EMBL/GenBank/DDBJ databases">
        <title>Draft genome sequence of Nonomuraea zeae DSM 100528.</title>
        <authorList>
            <person name="Saricaoglu S."/>
            <person name="Isik K."/>
        </authorList>
    </citation>
    <scope>NUCLEOTIDE SEQUENCE [LARGE SCALE GENOMIC DNA]</scope>
    <source>
        <strain evidence="19 20">DSM 100528</strain>
    </source>
</reference>
<dbReference type="GO" id="GO:0043752">
    <property type="term" value="F:adenosylcobinamide kinase activity"/>
    <property type="evidence" value="ECO:0007669"/>
    <property type="project" value="UniProtKB-EC"/>
</dbReference>
<evidence type="ECO:0000313" key="20">
    <source>
        <dbReference type="Proteomes" id="UP000306628"/>
    </source>
</evidence>
<evidence type="ECO:0000256" key="4">
    <source>
        <dbReference type="ARBA" id="ARBA00003889"/>
    </source>
</evidence>
<dbReference type="Gene3D" id="3.40.50.300">
    <property type="entry name" value="P-loop containing nucleotide triphosphate hydrolases"/>
    <property type="match status" value="1"/>
</dbReference>
<evidence type="ECO:0000256" key="7">
    <source>
        <dbReference type="ARBA" id="ARBA00007490"/>
    </source>
</evidence>
<dbReference type="CDD" id="cd00544">
    <property type="entry name" value="CobU"/>
    <property type="match status" value="1"/>
</dbReference>
<dbReference type="OrthoDB" id="9788370at2"/>
<comment type="catalytic activity">
    <reaction evidence="2">
        <text>adenosylcob(III)inamide phosphate + GTP + H(+) = adenosylcob(III)inamide-GDP + diphosphate</text>
        <dbReference type="Rhea" id="RHEA:22712"/>
        <dbReference type="ChEBI" id="CHEBI:15378"/>
        <dbReference type="ChEBI" id="CHEBI:33019"/>
        <dbReference type="ChEBI" id="CHEBI:37565"/>
        <dbReference type="ChEBI" id="CHEBI:58502"/>
        <dbReference type="ChEBI" id="CHEBI:60487"/>
        <dbReference type="EC" id="2.7.7.62"/>
    </reaction>
</comment>
<dbReference type="EC" id="2.7.7.62" evidence="9"/>
<keyword evidence="15" id="KW-0342">GTP-binding</keyword>
<evidence type="ECO:0000256" key="13">
    <source>
        <dbReference type="ARBA" id="ARBA00022777"/>
    </source>
</evidence>
<evidence type="ECO:0000256" key="11">
    <source>
        <dbReference type="ARBA" id="ARBA00022679"/>
    </source>
</evidence>
<feature type="region of interest" description="Disordered" evidence="18">
    <location>
        <begin position="150"/>
        <end position="182"/>
    </location>
</feature>
<protein>
    <recommendedName>
        <fullName evidence="16">Adenosylcobinamide kinase</fullName>
        <ecNumber evidence="8">2.7.1.156</ecNumber>
        <ecNumber evidence="9">2.7.7.62</ecNumber>
    </recommendedName>
    <alternativeName>
        <fullName evidence="17">Adenosylcobinamide-phosphate guanylyltransferase</fullName>
    </alternativeName>
</protein>
<dbReference type="Proteomes" id="UP000306628">
    <property type="component" value="Unassembled WGS sequence"/>
</dbReference>
<evidence type="ECO:0000256" key="16">
    <source>
        <dbReference type="ARBA" id="ARBA00029570"/>
    </source>
</evidence>
<evidence type="ECO:0000256" key="8">
    <source>
        <dbReference type="ARBA" id="ARBA00012016"/>
    </source>
</evidence>
<evidence type="ECO:0000256" key="2">
    <source>
        <dbReference type="ARBA" id="ARBA00000711"/>
    </source>
</evidence>
<dbReference type="Pfam" id="PF02283">
    <property type="entry name" value="CobU"/>
    <property type="match status" value="1"/>
</dbReference>
<dbReference type="UniPathway" id="UPA00148">
    <property type="reaction ID" value="UER00236"/>
</dbReference>
<evidence type="ECO:0000256" key="1">
    <source>
        <dbReference type="ARBA" id="ARBA00000312"/>
    </source>
</evidence>
<dbReference type="EMBL" id="VCKX01000600">
    <property type="protein sequence ID" value="TMR09206.1"/>
    <property type="molecule type" value="Genomic_DNA"/>
</dbReference>
<comment type="similarity">
    <text evidence="7">Belongs to the CobU/CobP family.</text>
</comment>
<keyword evidence="20" id="KW-1185">Reference proteome</keyword>
<dbReference type="RefSeq" id="WP_138698987.1">
    <property type="nucleotide sequence ID" value="NZ_JBHSAZ010000089.1"/>
</dbReference>
<dbReference type="PANTHER" id="PTHR34848">
    <property type="match status" value="1"/>
</dbReference>
<comment type="function">
    <text evidence="4">Catalyzes ATP-dependent phosphorylation of adenosylcobinamide and addition of GMP to adenosylcobinamide phosphate.</text>
</comment>
<gene>
    <name evidence="19" type="ORF">ETD85_61620</name>
</gene>
<dbReference type="GO" id="GO:0005524">
    <property type="term" value="F:ATP binding"/>
    <property type="evidence" value="ECO:0007669"/>
    <property type="project" value="UniProtKB-KW"/>
</dbReference>
<dbReference type="SUPFAM" id="SSF52540">
    <property type="entry name" value="P-loop containing nucleoside triphosphate hydrolases"/>
    <property type="match status" value="1"/>
</dbReference>
<keyword evidence="11 19" id="KW-0808">Transferase</keyword>
<keyword evidence="13 19" id="KW-0418">Kinase</keyword>
<comment type="catalytic activity">
    <reaction evidence="3">
        <text>adenosylcob(III)inamide + GTP = adenosylcob(III)inamide phosphate + GDP + H(+)</text>
        <dbReference type="Rhea" id="RHEA:15765"/>
        <dbReference type="ChEBI" id="CHEBI:2480"/>
        <dbReference type="ChEBI" id="CHEBI:15378"/>
        <dbReference type="ChEBI" id="CHEBI:37565"/>
        <dbReference type="ChEBI" id="CHEBI:58189"/>
        <dbReference type="ChEBI" id="CHEBI:58502"/>
        <dbReference type="EC" id="2.7.1.156"/>
    </reaction>
</comment>
<dbReference type="GO" id="GO:0008820">
    <property type="term" value="F:cobinamide phosphate guanylyltransferase activity"/>
    <property type="evidence" value="ECO:0007669"/>
    <property type="project" value="UniProtKB-EC"/>
</dbReference>
<comment type="caution">
    <text evidence="19">The sequence shown here is derived from an EMBL/GenBank/DDBJ whole genome shotgun (WGS) entry which is preliminary data.</text>
</comment>
<evidence type="ECO:0000256" key="15">
    <source>
        <dbReference type="ARBA" id="ARBA00023134"/>
    </source>
</evidence>
<keyword evidence="14" id="KW-0067">ATP-binding</keyword>
<dbReference type="AlphaFoldDB" id="A0A5S4EZK3"/>
<proteinExistence type="inferred from homology"/>
<organism evidence="19 20">
    <name type="scientific">Nonomuraea zeae</name>
    <dbReference type="NCBI Taxonomy" id="1642303"/>
    <lineage>
        <taxon>Bacteria</taxon>
        <taxon>Bacillati</taxon>
        <taxon>Actinomycetota</taxon>
        <taxon>Actinomycetes</taxon>
        <taxon>Streptosporangiales</taxon>
        <taxon>Streptosporangiaceae</taxon>
        <taxon>Nonomuraea</taxon>
    </lineage>
</organism>
<dbReference type="PANTHER" id="PTHR34848:SF1">
    <property type="entry name" value="BIFUNCTIONAL ADENOSYLCOBALAMIN BIOSYNTHESIS PROTEIN COBU"/>
    <property type="match status" value="1"/>
</dbReference>
<dbReference type="GO" id="GO:0005525">
    <property type="term" value="F:GTP binding"/>
    <property type="evidence" value="ECO:0007669"/>
    <property type="project" value="UniProtKB-KW"/>
</dbReference>
<evidence type="ECO:0000256" key="6">
    <source>
        <dbReference type="ARBA" id="ARBA00005159"/>
    </source>
</evidence>
<comment type="pathway">
    <text evidence="5">Cofactor biosynthesis; adenosylcobalamin biosynthesis; adenosylcobalamin from cob(II)yrinate a,c-diamide: step 6/7.</text>
</comment>
<evidence type="ECO:0000256" key="3">
    <source>
        <dbReference type="ARBA" id="ARBA00001522"/>
    </source>
</evidence>
<evidence type="ECO:0000256" key="14">
    <source>
        <dbReference type="ARBA" id="ARBA00022840"/>
    </source>
</evidence>
<name>A0A5S4EZK3_9ACTN</name>
<evidence type="ECO:0000256" key="5">
    <source>
        <dbReference type="ARBA" id="ARBA00004692"/>
    </source>
</evidence>
<evidence type="ECO:0000313" key="19">
    <source>
        <dbReference type="EMBL" id="TMR09206.1"/>
    </source>
</evidence>
<sequence>MKVLLSGTAGGSGWPEPRCRCASCAGLPAGHRRPFELIVDGAIRFPFTRLPDGYALHAGGHGLTGPDGSALLCLPPGSPAPGVKPHPDGPARYDMVLIDLLDRPERLGELRRAGLADDATLVVAIGLDHRVRSEEELARRLKLWGAHAVSDGTELEPPPSGRARTSGTHAASTRVSSPERAQGQVGRALLLGGSRSGKSAEAELRLAAEPYVTYVATGPGGEGDAEWAARVRAHQVRRPAHWGTVETSDLAGTIRRATTPLLIDGLGTWLAAVFDDHGAWEGDRAPVTARCDELVAAWRQTPGRIVAVSDEVGMGVVPMTASGRAFRDALGRLNERLAAESEYVALVVAGRLLEL</sequence>
<evidence type="ECO:0000256" key="12">
    <source>
        <dbReference type="ARBA" id="ARBA00022741"/>
    </source>
</evidence>
<comment type="pathway">
    <text evidence="6">Cofactor biosynthesis; adenosylcobalamin biosynthesis; adenosylcobalamin from cob(II)yrinate a,c-diamide: step 5/7.</text>
</comment>
<comment type="catalytic activity">
    <reaction evidence="1">
        <text>adenosylcob(III)inamide + ATP = adenosylcob(III)inamide phosphate + ADP + H(+)</text>
        <dbReference type="Rhea" id="RHEA:15769"/>
        <dbReference type="ChEBI" id="CHEBI:2480"/>
        <dbReference type="ChEBI" id="CHEBI:15378"/>
        <dbReference type="ChEBI" id="CHEBI:30616"/>
        <dbReference type="ChEBI" id="CHEBI:58502"/>
        <dbReference type="ChEBI" id="CHEBI:456216"/>
        <dbReference type="EC" id="2.7.1.156"/>
    </reaction>
</comment>